<dbReference type="KEGG" id="pyg:AWM70_08560"/>
<organism evidence="2 3">
    <name type="scientific">Paenibacillus yonginensis</name>
    <dbReference type="NCBI Taxonomy" id="1462996"/>
    <lineage>
        <taxon>Bacteria</taxon>
        <taxon>Bacillati</taxon>
        <taxon>Bacillota</taxon>
        <taxon>Bacilli</taxon>
        <taxon>Bacillales</taxon>
        <taxon>Paenibacillaceae</taxon>
        <taxon>Paenibacillus</taxon>
    </lineage>
</organism>
<dbReference type="Proteomes" id="UP000092573">
    <property type="component" value="Chromosome"/>
</dbReference>
<dbReference type="STRING" id="1462996.AWM70_08560"/>
<feature type="transmembrane region" description="Helical" evidence="1">
    <location>
        <begin position="307"/>
        <end position="325"/>
    </location>
</feature>
<evidence type="ECO:0000313" key="2">
    <source>
        <dbReference type="EMBL" id="ANS74630.1"/>
    </source>
</evidence>
<name>A0A1B1MZL8_9BACL</name>
<evidence type="ECO:0000256" key="1">
    <source>
        <dbReference type="SAM" id="Phobius"/>
    </source>
</evidence>
<proteinExistence type="predicted"/>
<keyword evidence="1" id="KW-0812">Transmembrane</keyword>
<dbReference type="AlphaFoldDB" id="A0A1B1MZL8"/>
<dbReference type="EMBL" id="CP014167">
    <property type="protein sequence ID" value="ANS74630.1"/>
    <property type="molecule type" value="Genomic_DNA"/>
</dbReference>
<feature type="transmembrane region" description="Helical" evidence="1">
    <location>
        <begin position="6"/>
        <end position="28"/>
    </location>
</feature>
<keyword evidence="3" id="KW-1185">Reference proteome</keyword>
<evidence type="ECO:0000313" key="3">
    <source>
        <dbReference type="Proteomes" id="UP000092573"/>
    </source>
</evidence>
<accession>A0A1B1MZL8</accession>
<feature type="transmembrane region" description="Helical" evidence="1">
    <location>
        <begin position="268"/>
        <end position="287"/>
    </location>
</feature>
<feature type="transmembrane region" description="Helical" evidence="1">
    <location>
        <begin position="389"/>
        <end position="410"/>
    </location>
</feature>
<sequence length="689" mass="79306">MELKTWLFWAAGLSMAGFAAILISAGILGRHSLKAEPIPFEALLAGKTKLRWRGFVYLFLQRSYLLFLKTPLLRQYTRKVRSRLTIGLHREEYRIRLRTAAAVYSLLSLLLGGVIILFIMNPDPIYLLTLLISAAVINGLLLEAYANRLQRRLLEQTDDLFTKVRHAYHRSGMVDEAILEASEGAEREVSAHGYRIHEALNDHNPGRSLENYYETNPGRFLKTFAGVSYLVMEYGDKVSHGGSLFLKALSELAKEIHLDLLRLSKLDYVLKGLNVIALAPLLFTKPIERWARGNFPLMDAFYAGKYGMLTKAAIYAVILICYVLLQKLKSEEEYRPAKLASRWEKRLYERRIVRGLVRVFLPAPRSQSYIRNSELLRDSFSKMRVEWFVVRRLVLFAGTFLVVIGLFLVLHGQVRAHILNGVHSTQLFFGAPDQQEKTRLSAEAVSDKEIMKELGLNKHSSYEKIAASVASHSEFPLTKDQLNDSVNRIAGKLSRWNAEVLRGWEVLTALGAGVCAYYAPYWLLLFGRRIRRLEMKHEIYQFYTIIFILREMQRISVEEILEWLNSFAVIFKTPIEKCLLHYEHGPEEAIEGMKRDVTMPEFQRLADKLALAVGKISVNRAFDDVDGEMGYFFEQRKLDYEKTLDMKANLGKTIGFTPMYALVFMYLVIPLIWMSFSQMTVYYEQIQKL</sequence>
<feature type="transmembrane region" description="Helical" evidence="1">
    <location>
        <begin position="506"/>
        <end position="526"/>
    </location>
</feature>
<keyword evidence="1" id="KW-0472">Membrane</keyword>
<keyword evidence="1" id="KW-1133">Transmembrane helix</keyword>
<feature type="transmembrane region" description="Helical" evidence="1">
    <location>
        <begin position="100"/>
        <end position="119"/>
    </location>
</feature>
<feature type="transmembrane region" description="Helical" evidence="1">
    <location>
        <begin position="654"/>
        <end position="673"/>
    </location>
</feature>
<reference evidence="2 3" key="1">
    <citation type="submission" date="2016-01" db="EMBL/GenBank/DDBJ databases">
        <title>Complete Genome Sequence of Paenibacillus yonginensis DCY84, a novel Plant Growth-Promoting Bacteria with Elicitation of Induced Systemic Resistance.</title>
        <authorList>
            <person name="Kim Y.J."/>
            <person name="Yang D.C."/>
            <person name="Sukweenadhi J."/>
        </authorList>
    </citation>
    <scope>NUCLEOTIDE SEQUENCE [LARGE SCALE GENOMIC DNA]</scope>
    <source>
        <strain evidence="2 3">DCY84</strain>
    </source>
</reference>
<protein>
    <submittedName>
        <fullName evidence="2">Uncharacterized protein</fullName>
    </submittedName>
</protein>
<gene>
    <name evidence="2" type="ORF">AWM70_08560</name>
</gene>
<feature type="transmembrane region" description="Helical" evidence="1">
    <location>
        <begin position="125"/>
        <end position="146"/>
    </location>
</feature>